<evidence type="ECO:0000313" key="4">
    <source>
        <dbReference type="Proteomes" id="UP000239576"/>
    </source>
</evidence>
<evidence type="ECO:0000256" key="1">
    <source>
        <dbReference type="SAM" id="MobiDB-lite"/>
    </source>
</evidence>
<dbReference type="PANTHER" id="PTHR39339">
    <property type="entry name" value="SLR1444 PROTEIN"/>
    <property type="match status" value="1"/>
</dbReference>
<evidence type="ECO:0000313" key="3">
    <source>
        <dbReference type="EMBL" id="PSB34125.1"/>
    </source>
</evidence>
<dbReference type="EMBL" id="PVWK01000015">
    <property type="protein sequence ID" value="PSB34125.1"/>
    <property type="molecule type" value="Genomic_DNA"/>
</dbReference>
<dbReference type="OrthoDB" id="9777271at2"/>
<dbReference type="InterPro" id="IPR007899">
    <property type="entry name" value="CHAD_dom"/>
</dbReference>
<dbReference type="Proteomes" id="UP000239576">
    <property type="component" value="Unassembled WGS sequence"/>
</dbReference>
<comment type="caution">
    <text evidence="3">The sequence shown here is derived from an EMBL/GenBank/DDBJ whole genome shotgun (WGS) entry which is preliminary data.</text>
</comment>
<dbReference type="Gene3D" id="1.40.20.10">
    <property type="entry name" value="CHAD domain"/>
    <property type="match status" value="1"/>
</dbReference>
<dbReference type="InterPro" id="IPR038186">
    <property type="entry name" value="CHAD_dom_sf"/>
</dbReference>
<reference evidence="4" key="1">
    <citation type="submission" date="2018-02" db="EMBL/GenBank/DDBJ databases">
        <authorList>
            <person name="Moore K."/>
            <person name="Momper L."/>
        </authorList>
    </citation>
    <scope>NUCLEOTIDE SEQUENCE [LARGE SCALE GENOMIC DNA]</scope>
    <source>
        <strain evidence="4">ULC18</strain>
    </source>
</reference>
<keyword evidence="4" id="KW-1185">Reference proteome</keyword>
<dbReference type="Pfam" id="PF05235">
    <property type="entry name" value="CHAD"/>
    <property type="match status" value="1"/>
</dbReference>
<organism evidence="3 4">
    <name type="scientific">Stenomitos frigidus ULC18</name>
    <dbReference type="NCBI Taxonomy" id="2107698"/>
    <lineage>
        <taxon>Bacteria</taxon>
        <taxon>Bacillati</taxon>
        <taxon>Cyanobacteriota</taxon>
        <taxon>Cyanophyceae</taxon>
        <taxon>Leptolyngbyales</taxon>
        <taxon>Leptolyngbyaceae</taxon>
        <taxon>Stenomitos</taxon>
    </lineage>
</organism>
<dbReference type="PANTHER" id="PTHR39339:SF1">
    <property type="entry name" value="CHAD DOMAIN-CONTAINING PROTEIN"/>
    <property type="match status" value="1"/>
</dbReference>
<name>A0A2T1EN35_9CYAN</name>
<sequence>MKTQAFDASIKLGEYGYQIISQNFQKFVEQEDAVLKDKNPEPLHQMRVGMRRLRIAVQVFHTAIVLPKTIRDASIGKMAKGLGETRDLDVLQQELKTHYQPLLQKSEQSTLDEVLKQLRQTRSESFSHLKKTLHGARYQALKQSIQAWIDHPVYTPMSAVSIVQILPDLLLPLVCQLFFHPGWLVGATVQGGAVTLIPIENAEALNQQLHTFGDLLHGLCKQMKGVRYQAEFFSAFYDASYLQRIEEFKSIQDILGQLQDQVVLRQFLESALKADLADVLPTIDQVMQQNAVAFWQHWQPLQQRYLAPDFRESVRSLLTNPTVPVPSSPQSRKKSIRSNKPATTRP</sequence>
<dbReference type="SMART" id="SM00880">
    <property type="entry name" value="CHAD"/>
    <property type="match status" value="1"/>
</dbReference>
<dbReference type="PROSITE" id="PS51708">
    <property type="entry name" value="CHAD"/>
    <property type="match status" value="1"/>
</dbReference>
<proteinExistence type="predicted"/>
<feature type="region of interest" description="Disordered" evidence="1">
    <location>
        <begin position="321"/>
        <end position="346"/>
    </location>
</feature>
<feature type="domain" description="CHAD" evidence="2">
    <location>
        <begin position="9"/>
        <end position="303"/>
    </location>
</feature>
<accession>A0A2T1EN35</accession>
<dbReference type="AlphaFoldDB" id="A0A2T1EN35"/>
<gene>
    <name evidence="3" type="ORF">C7B82_03265</name>
</gene>
<reference evidence="3 4" key="2">
    <citation type="submission" date="2018-03" db="EMBL/GenBank/DDBJ databases">
        <title>The ancient ancestry and fast evolution of plastids.</title>
        <authorList>
            <person name="Moore K.R."/>
            <person name="Magnabosco C."/>
            <person name="Momper L."/>
            <person name="Gold D.A."/>
            <person name="Bosak T."/>
            <person name="Fournier G.P."/>
        </authorList>
    </citation>
    <scope>NUCLEOTIDE SEQUENCE [LARGE SCALE GENOMIC DNA]</scope>
    <source>
        <strain evidence="3 4">ULC18</strain>
    </source>
</reference>
<dbReference type="RefSeq" id="WP_106254886.1">
    <property type="nucleotide sequence ID" value="NZ_CAWNSW010000037.1"/>
</dbReference>
<evidence type="ECO:0000259" key="2">
    <source>
        <dbReference type="PROSITE" id="PS51708"/>
    </source>
</evidence>
<protein>
    <submittedName>
        <fullName evidence="3">Metal-binding protein</fullName>
    </submittedName>
</protein>